<organism evidence="1 2">
    <name type="scientific">Oedothorax gibbosus</name>
    <dbReference type="NCBI Taxonomy" id="931172"/>
    <lineage>
        <taxon>Eukaryota</taxon>
        <taxon>Metazoa</taxon>
        <taxon>Ecdysozoa</taxon>
        <taxon>Arthropoda</taxon>
        <taxon>Chelicerata</taxon>
        <taxon>Arachnida</taxon>
        <taxon>Araneae</taxon>
        <taxon>Araneomorphae</taxon>
        <taxon>Entelegynae</taxon>
        <taxon>Araneoidea</taxon>
        <taxon>Linyphiidae</taxon>
        <taxon>Erigoninae</taxon>
        <taxon>Oedothorax</taxon>
    </lineage>
</organism>
<evidence type="ECO:0000313" key="2">
    <source>
        <dbReference type="Proteomes" id="UP000827092"/>
    </source>
</evidence>
<proteinExistence type="predicted"/>
<comment type="caution">
    <text evidence="1">The sequence shown here is derived from an EMBL/GenBank/DDBJ whole genome shotgun (WGS) entry which is preliminary data.</text>
</comment>
<protein>
    <submittedName>
        <fullName evidence="1">Uncharacterized protein</fullName>
    </submittedName>
</protein>
<keyword evidence="2" id="KW-1185">Reference proteome</keyword>
<accession>A0AAV6V1I8</accession>
<gene>
    <name evidence="1" type="ORF">JTE90_009092</name>
</gene>
<evidence type="ECO:0000313" key="1">
    <source>
        <dbReference type="EMBL" id="KAG8189953.1"/>
    </source>
</evidence>
<dbReference type="Proteomes" id="UP000827092">
    <property type="component" value="Unassembled WGS sequence"/>
</dbReference>
<dbReference type="EMBL" id="JAFNEN010000199">
    <property type="protein sequence ID" value="KAG8189953.1"/>
    <property type="molecule type" value="Genomic_DNA"/>
</dbReference>
<dbReference type="AlphaFoldDB" id="A0AAV6V1I8"/>
<reference evidence="1 2" key="1">
    <citation type="journal article" date="2022" name="Nat. Ecol. Evol.">
        <title>A masculinizing supergene underlies an exaggerated male reproductive morph in a spider.</title>
        <authorList>
            <person name="Hendrickx F."/>
            <person name="De Corte Z."/>
            <person name="Sonet G."/>
            <person name="Van Belleghem S.M."/>
            <person name="Kostlbacher S."/>
            <person name="Vangestel C."/>
        </authorList>
    </citation>
    <scope>NUCLEOTIDE SEQUENCE [LARGE SCALE GENOMIC DNA]</scope>
    <source>
        <strain evidence="1">W744_W776</strain>
    </source>
</reference>
<name>A0AAV6V1I8_9ARAC</name>
<sequence length="71" mass="7329">MCITCLSGSCGIPIHQGPLLSEPSTMKCLHTNPESEMGERPSNLGVGLVSKTSPVGTVRISPACTKGNFGN</sequence>